<evidence type="ECO:0000256" key="1">
    <source>
        <dbReference type="ARBA" id="ARBA00010552"/>
    </source>
</evidence>
<dbReference type="PANTHER" id="PTHR11803:SF58">
    <property type="entry name" value="PROTEIN HMF1-RELATED"/>
    <property type="match status" value="1"/>
</dbReference>
<comment type="similarity">
    <text evidence="1">Belongs to the RutC family.</text>
</comment>
<name>A0ABY4LA33_THEAE</name>
<gene>
    <name evidence="2" type="ORF">FOF52_03215</name>
</gene>
<organism evidence="2 3">
    <name type="scientific">Thermobifida alba</name>
    <name type="common">Thermomonospora alba</name>
    <dbReference type="NCBI Taxonomy" id="53522"/>
    <lineage>
        <taxon>Bacteria</taxon>
        <taxon>Bacillati</taxon>
        <taxon>Actinomycetota</taxon>
        <taxon>Actinomycetes</taxon>
        <taxon>Streptosporangiales</taxon>
        <taxon>Nocardiopsidaceae</taxon>
        <taxon>Thermobifida</taxon>
    </lineage>
</organism>
<keyword evidence="3" id="KW-1185">Reference proteome</keyword>
<dbReference type="Pfam" id="PF01042">
    <property type="entry name" value="Ribonuc_L-PSP"/>
    <property type="match status" value="1"/>
</dbReference>
<dbReference type="RefSeq" id="WP_248593736.1">
    <property type="nucleotide sequence ID" value="NZ_BAABEB010000012.1"/>
</dbReference>
<protein>
    <submittedName>
        <fullName evidence="2">RidA family protein</fullName>
    </submittedName>
</protein>
<dbReference type="Gene3D" id="3.30.1330.40">
    <property type="entry name" value="RutC-like"/>
    <property type="match status" value="1"/>
</dbReference>
<dbReference type="EMBL" id="CP051627">
    <property type="protein sequence ID" value="UPT23300.1"/>
    <property type="molecule type" value="Genomic_DNA"/>
</dbReference>
<proteinExistence type="inferred from homology"/>
<accession>A0ABY4LA33</accession>
<sequence length="79" mass="8184">MAARSRHVLRAEGASPADAVSTRTFVTDLSRLAEYGAVRAEFFPAPPTSVTVEVSALFRPGAVIEVEAVAAVPAASTGR</sequence>
<dbReference type="PANTHER" id="PTHR11803">
    <property type="entry name" value="2-IMINOBUTANOATE/2-IMINOPROPANOATE DEAMINASE RIDA"/>
    <property type="match status" value="1"/>
</dbReference>
<evidence type="ECO:0000313" key="3">
    <source>
        <dbReference type="Proteomes" id="UP000832041"/>
    </source>
</evidence>
<dbReference type="Proteomes" id="UP000832041">
    <property type="component" value="Chromosome"/>
</dbReference>
<dbReference type="CDD" id="cd00448">
    <property type="entry name" value="YjgF_YER057c_UK114_family"/>
    <property type="match status" value="1"/>
</dbReference>
<dbReference type="InterPro" id="IPR006175">
    <property type="entry name" value="YjgF/YER057c/UK114"/>
</dbReference>
<dbReference type="SUPFAM" id="SSF55298">
    <property type="entry name" value="YjgF-like"/>
    <property type="match status" value="1"/>
</dbReference>
<reference evidence="2 3" key="1">
    <citation type="submission" date="2020-04" db="EMBL/GenBank/DDBJ databases">
        <title>Thermobifida alba genome sequencing and assembly.</title>
        <authorList>
            <person name="Luzics S."/>
            <person name="Horvath B."/>
            <person name="Nagy I."/>
            <person name="Toth A."/>
            <person name="Nagy I."/>
            <person name="Kukolya J."/>
        </authorList>
    </citation>
    <scope>NUCLEOTIDE SEQUENCE [LARGE SCALE GENOMIC DNA]</scope>
    <source>
        <strain evidence="2 3">DSM 43795</strain>
    </source>
</reference>
<evidence type="ECO:0000313" key="2">
    <source>
        <dbReference type="EMBL" id="UPT23300.1"/>
    </source>
</evidence>
<dbReference type="InterPro" id="IPR035959">
    <property type="entry name" value="RutC-like_sf"/>
</dbReference>